<evidence type="ECO:0000256" key="7">
    <source>
        <dbReference type="ARBA" id="ARBA00022989"/>
    </source>
</evidence>
<evidence type="ECO:0000256" key="9">
    <source>
        <dbReference type="PROSITE-ProRule" id="PRU00282"/>
    </source>
</evidence>
<dbReference type="InterPro" id="IPR023395">
    <property type="entry name" value="MCP_dom_sf"/>
</dbReference>
<keyword evidence="6" id="KW-0999">Mitochondrion inner membrane</keyword>
<dbReference type="OrthoDB" id="448427at2759"/>
<feature type="repeat" description="Solcar" evidence="9">
    <location>
        <begin position="237"/>
        <end position="320"/>
    </location>
</feature>
<dbReference type="EMBL" id="JAADYS010002400">
    <property type="protein sequence ID" value="KAF4458634.1"/>
    <property type="molecule type" value="Genomic_DNA"/>
</dbReference>
<dbReference type="Gene3D" id="1.50.40.10">
    <property type="entry name" value="Mitochondrial carrier domain"/>
    <property type="match status" value="1"/>
</dbReference>
<dbReference type="SUPFAM" id="SSF103506">
    <property type="entry name" value="Mitochondrial carrier"/>
    <property type="match status" value="1"/>
</dbReference>
<sequence>MQSYYTVTTPSHQPIREYPTLNRSKLVEMELKKPITDHSVPVPRSYPFWFGGSASSMATLLTHPLDLVKVRLQSAATQGRASMAGVTVHIISSEGYQGLYAGLSAALLRQLTYSTVRFGVYEDLKVRLHQREEAKTGSSLLLVPLSALSGFLGGVAGNPADIVNVRMQSDMSRPLRDQRGYRHVFDGILQIVRTEGLSSLFRGVGANSVRAALMNSSQLASYDIVKTSCLGTFSMADDTKTHLVSSFIAGIIATTVCSPVDVIKTRIMGSTETESVWRGLKQSTLAEGPGWMFKGWLPSFLRLGPQTVLTMVILEQHRKLYGKLMG</sequence>
<dbReference type="FunFam" id="1.50.40.10:FF:000107">
    <property type="entry name" value="Mitochondrial dicarboxylate carrier"/>
    <property type="match status" value="1"/>
</dbReference>
<keyword evidence="8 9" id="KW-0472">Membrane</keyword>
<comment type="subcellular location">
    <subcellularLocation>
        <location evidence="1">Membrane</location>
        <topology evidence="1">Multi-pass membrane protein</topology>
    </subcellularLocation>
</comment>
<dbReference type="PANTHER" id="PTHR45618">
    <property type="entry name" value="MITOCHONDRIAL DICARBOXYLATE CARRIER-RELATED"/>
    <property type="match status" value="1"/>
</dbReference>
<evidence type="ECO:0000256" key="1">
    <source>
        <dbReference type="ARBA" id="ARBA00004141"/>
    </source>
</evidence>
<dbReference type="PROSITE" id="PS50920">
    <property type="entry name" value="SOLCAR"/>
    <property type="match status" value="3"/>
</dbReference>
<keyword evidence="4 9" id="KW-0812">Transmembrane</keyword>
<dbReference type="InterPro" id="IPR018108">
    <property type="entry name" value="MCP_transmembrane"/>
</dbReference>
<evidence type="ECO:0000313" key="11">
    <source>
        <dbReference type="EMBL" id="KAF4458634.1"/>
    </source>
</evidence>
<keyword evidence="12" id="KW-1185">Reference proteome</keyword>
<evidence type="ECO:0000256" key="3">
    <source>
        <dbReference type="ARBA" id="ARBA00022448"/>
    </source>
</evidence>
<evidence type="ECO:0000313" key="12">
    <source>
        <dbReference type="Proteomes" id="UP000554235"/>
    </source>
</evidence>
<reference evidence="11 12" key="1">
    <citation type="submission" date="2020-01" db="EMBL/GenBank/DDBJ databases">
        <title>Identification and distribution of gene clusters putatively required for synthesis of sphingolipid metabolism inhibitors in phylogenetically diverse species of the filamentous fungus Fusarium.</title>
        <authorList>
            <person name="Kim H.-S."/>
            <person name="Busman M."/>
            <person name="Brown D.W."/>
            <person name="Divon H."/>
            <person name="Uhlig S."/>
            <person name="Proctor R.H."/>
        </authorList>
    </citation>
    <scope>NUCLEOTIDE SEQUENCE [LARGE SCALE GENOMIC DNA]</scope>
    <source>
        <strain evidence="11 12">NRRL 20459</strain>
    </source>
</reference>
<keyword evidence="3 10" id="KW-0813">Transport</keyword>
<evidence type="ECO:0000256" key="6">
    <source>
        <dbReference type="ARBA" id="ARBA00022792"/>
    </source>
</evidence>
<organism evidence="11 12">
    <name type="scientific">Fusarium albosuccineum</name>
    <dbReference type="NCBI Taxonomy" id="1237068"/>
    <lineage>
        <taxon>Eukaryota</taxon>
        <taxon>Fungi</taxon>
        <taxon>Dikarya</taxon>
        <taxon>Ascomycota</taxon>
        <taxon>Pezizomycotina</taxon>
        <taxon>Sordariomycetes</taxon>
        <taxon>Hypocreomycetidae</taxon>
        <taxon>Hypocreales</taxon>
        <taxon>Nectriaceae</taxon>
        <taxon>Fusarium</taxon>
        <taxon>Fusarium decemcellulare species complex</taxon>
    </lineage>
</organism>
<evidence type="ECO:0000256" key="5">
    <source>
        <dbReference type="ARBA" id="ARBA00022737"/>
    </source>
</evidence>
<gene>
    <name evidence="11" type="ORF">FALBO_14621</name>
</gene>
<protein>
    <submittedName>
        <fullName evidence="11">Mitochondrial dicarboxylate transporter</fullName>
    </submittedName>
</protein>
<proteinExistence type="inferred from homology"/>
<dbReference type="AlphaFoldDB" id="A0A8H4KZV6"/>
<feature type="repeat" description="Solcar" evidence="9">
    <location>
        <begin position="137"/>
        <end position="228"/>
    </location>
</feature>
<keyword evidence="7" id="KW-1133">Transmembrane helix</keyword>
<name>A0A8H4KZV6_9HYPO</name>
<dbReference type="Pfam" id="PF00153">
    <property type="entry name" value="Mito_carr"/>
    <property type="match status" value="3"/>
</dbReference>
<evidence type="ECO:0000256" key="4">
    <source>
        <dbReference type="ARBA" id="ARBA00022692"/>
    </source>
</evidence>
<evidence type="ECO:0000256" key="10">
    <source>
        <dbReference type="RuleBase" id="RU000488"/>
    </source>
</evidence>
<keyword evidence="5" id="KW-0677">Repeat</keyword>
<comment type="similarity">
    <text evidence="2 10">Belongs to the mitochondrial carrier (TC 2.A.29) family.</text>
</comment>
<keyword evidence="6" id="KW-0496">Mitochondrion</keyword>
<dbReference type="Proteomes" id="UP000554235">
    <property type="component" value="Unassembled WGS sequence"/>
</dbReference>
<evidence type="ECO:0000256" key="8">
    <source>
        <dbReference type="ARBA" id="ARBA00023136"/>
    </source>
</evidence>
<comment type="caution">
    <text evidence="11">The sequence shown here is derived from an EMBL/GenBank/DDBJ whole genome shotgun (WGS) entry which is preliminary data.</text>
</comment>
<dbReference type="InterPro" id="IPR050391">
    <property type="entry name" value="Mito_Metabolite_Transporter"/>
</dbReference>
<evidence type="ECO:0000256" key="2">
    <source>
        <dbReference type="ARBA" id="ARBA00006375"/>
    </source>
</evidence>
<dbReference type="GO" id="GO:0016020">
    <property type="term" value="C:membrane"/>
    <property type="evidence" value="ECO:0007669"/>
    <property type="project" value="UniProtKB-SubCell"/>
</dbReference>
<accession>A0A8H4KZV6</accession>
<feature type="repeat" description="Solcar" evidence="9">
    <location>
        <begin position="42"/>
        <end position="127"/>
    </location>
</feature>